<reference evidence="3 4" key="1">
    <citation type="submission" date="2014-05" db="EMBL/GenBank/DDBJ databases">
        <title>Genome Sequence of Flavobacterium sp. EM1321.</title>
        <authorList>
            <person name="Shin S.-K."/>
            <person name="Yi H."/>
        </authorList>
    </citation>
    <scope>NUCLEOTIDE SEQUENCE [LARGE SCALE GENOMIC DNA]</scope>
    <source>
        <strain evidence="3 4">EM1321</strain>
    </source>
</reference>
<name>A0A066WWA9_9FLAO</name>
<feature type="transmembrane region" description="Helical" evidence="1">
    <location>
        <begin position="38"/>
        <end position="56"/>
    </location>
</feature>
<feature type="transmembrane region" description="Helical" evidence="1">
    <location>
        <begin position="7"/>
        <end position="26"/>
    </location>
</feature>
<dbReference type="AlphaFoldDB" id="A0A066WWA9"/>
<dbReference type="Pfam" id="PF04892">
    <property type="entry name" value="VanZ"/>
    <property type="match status" value="1"/>
</dbReference>
<dbReference type="OrthoDB" id="5472246at2"/>
<feature type="transmembrane region" description="Helical" evidence="1">
    <location>
        <begin position="68"/>
        <end position="89"/>
    </location>
</feature>
<dbReference type="Proteomes" id="UP000027064">
    <property type="component" value="Unassembled WGS sequence"/>
</dbReference>
<dbReference type="PATRIC" id="fig|1492738.3.peg.330"/>
<protein>
    <recommendedName>
        <fullName evidence="2">VanZ-like domain-containing protein</fullName>
    </recommendedName>
</protein>
<organism evidence="3 4">
    <name type="scientific">Flavobacterium seoulense</name>
    <dbReference type="NCBI Taxonomy" id="1492738"/>
    <lineage>
        <taxon>Bacteria</taxon>
        <taxon>Pseudomonadati</taxon>
        <taxon>Bacteroidota</taxon>
        <taxon>Flavobacteriia</taxon>
        <taxon>Flavobacteriales</taxon>
        <taxon>Flavobacteriaceae</taxon>
        <taxon>Flavobacterium</taxon>
    </lineage>
</organism>
<keyword evidence="1" id="KW-0812">Transmembrane</keyword>
<feature type="transmembrane region" description="Helical" evidence="1">
    <location>
        <begin position="101"/>
        <end position="118"/>
    </location>
</feature>
<evidence type="ECO:0000256" key="1">
    <source>
        <dbReference type="SAM" id="Phobius"/>
    </source>
</evidence>
<dbReference type="eggNOG" id="COG5652">
    <property type="taxonomic scope" value="Bacteria"/>
</dbReference>
<dbReference type="InterPro" id="IPR006976">
    <property type="entry name" value="VanZ-like"/>
</dbReference>
<gene>
    <name evidence="3" type="ORF">FEM21_03360</name>
</gene>
<dbReference type="RefSeq" id="WP_051627439.1">
    <property type="nucleotide sequence ID" value="NZ_JNCA01000001.1"/>
</dbReference>
<keyword evidence="1" id="KW-1133">Transmembrane helix</keyword>
<dbReference type="NCBIfam" id="NF037970">
    <property type="entry name" value="vanZ_1"/>
    <property type="match status" value="1"/>
</dbReference>
<feature type="domain" description="VanZ-like" evidence="2">
    <location>
        <begin position="39"/>
        <end position="116"/>
    </location>
</feature>
<evidence type="ECO:0000313" key="4">
    <source>
        <dbReference type="Proteomes" id="UP000027064"/>
    </source>
</evidence>
<accession>A0A066WWA9</accession>
<evidence type="ECO:0000259" key="2">
    <source>
        <dbReference type="Pfam" id="PF04892"/>
    </source>
</evidence>
<keyword evidence="4" id="KW-1185">Reference proteome</keyword>
<proteinExistence type="predicted"/>
<keyword evidence="1" id="KW-0472">Membrane</keyword>
<sequence>MLKKICLGAAIAWAGVILYLCLIRISELPAITIPYLDKAVHAFFYFVFCILWFYALRFSYRTKKRSKILWIVFLLSLGFGITVELFQNYFTIYRSGDVLDVLANTSGSLLAILMITTLDKKDFLSKITI</sequence>
<comment type="caution">
    <text evidence="3">The sequence shown here is derived from an EMBL/GenBank/DDBJ whole genome shotgun (WGS) entry which is preliminary data.</text>
</comment>
<evidence type="ECO:0000313" key="3">
    <source>
        <dbReference type="EMBL" id="KDN56833.1"/>
    </source>
</evidence>
<dbReference type="STRING" id="1492738.FEM21_03360"/>
<dbReference type="EMBL" id="JNCA01000001">
    <property type="protein sequence ID" value="KDN56833.1"/>
    <property type="molecule type" value="Genomic_DNA"/>
</dbReference>
<dbReference type="PANTHER" id="PTHR28008:SF1">
    <property type="entry name" value="DOMAIN PROTEIN, PUTATIVE (AFU_ORTHOLOGUE AFUA_3G10980)-RELATED"/>
    <property type="match status" value="1"/>
</dbReference>
<dbReference type="PANTHER" id="PTHR28008">
    <property type="entry name" value="DOMAIN PROTEIN, PUTATIVE (AFU_ORTHOLOGUE AFUA_3G10980)-RELATED"/>
    <property type="match status" value="1"/>
</dbReference>